<dbReference type="EMBL" id="CAUYUJ010009335">
    <property type="protein sequence ID" value="CAK0826471.1"/>
    <property type="molecule type" value="Genomic_DNA"/>
</dbReference>
<sequence length="106" mass="11678">MEFFIASLHHIFVEGENKGFSAAYAETLSNYHSGMTAFGAKALLMAMPGKEGICALESICPEAPDVNSRTACICHDMFEMTTAVLPVVRKMIAIMKEMDLWEDGRV</sequence>
<reference evidence="1" key="1">
    <citation type="submission" date="2023-10" db="EMBL/GenBank/DDBJ databases">
        <authorList>
            <person name="Chen Y."/>
            <person name="Shah S."/>
            <person name="Dougan E. K."/>
            <person name="Thang M."/>
            <person name="Chan C."/>
        </authorList>
    </citation>
    <scope>NUCLEOTIDE SEQUENCE [LARGE SCALE GENOMIC DNA]</scope>
</reference>
<accession>A0ABN9S4B5</accession>
<proteinExistence type="predicted"/>
<evidence type="ECO:0000313" key="1">
    <source>
        <dbReference type="EMBL" id="CAK0826471.1"/>
    </source>
</evidence>
<evidence type="ECO:0000313" key="2">
    <source>
        <dbReference type="Proteomes" id="UP001189429"/>
    </source>
</evidence>
<dbReference type="Proteomes" id="UP001189429">
    <property type="component" value="Unassembled WGS sequence"/>
</dbReference>
<organism evidence="1 2">
    <name type="scientific">Prorocentrum cordatum</name>
    <dbReference type="NCBI Taxonomy" id="2364126"/>
    <lineage>
        <taxon>Eukaryota</taxon>
        <taxon>Sar</taxon>
        <taxon>Alveolata</taxon>
        <taxon>Dinophyceae</taxon>
        <taxon>Prorocentrales</taxon>
        <taxon>Prorocentraceae</taxon>
        <taxon>Prorocentrum</taxon>
    </lineage>
</organism>
<name>A0ABN9S4B5_9DINO</name>
<comment type="caution">
    <text evidence="1">The sequence shown here is derived from an EMBL/GenBank/DDBJ whole genome shotgun (WGS) entry which is preliminary data.</text>
</comment>
<dbReference type="SUPFAM" id="SSF110004">
    <property type="entry name" value="Glycolipid transfer protein, GLTP"/>
    <property type="match status" value="1"/>
</dbReference>
<protein>
    <submittedName>
        <fullName evidence="1">Uncharacterized protein</fullName>
    </submittedName>
</protein>
<dbReference type="Gene3D" id="1.10.3520.10">
    <property type="entry name" value="Glycolipid transfer protein"/>
    <property type="match status" value="1"/>
</dbReference>
<keyword evidence="2" id="KW-1185">Reference proteome</keyword>
<gene>
    <name evidence="1" type="ORF">PCOR1329_LOCUS26304</name>
</gene>
<dbReference type="InterPro" id="IPR036497">
    <property type="entry name" value="GLTP_sf"/>
</dbReference>